<keyword evidence="3" id="KW-1185">Reference proteome</keyword>
<dbReference type="EMBL" id="ANOH01000189">
    <property type="protein sequence ID" value="EMI55874.1"/>
    <property type="molecule type" value="Genomic_DNA"/>
</dbReference>
<gene>
    <name evidence="2" type="ORF">RSSM_02706</name>
</gene>
<evidence type="ECO:0000313" key="3">
    <source>
        <dbReference type="Proteomes" id="UP000011885"/>
    </source>
</evidence>
<proteinExistence type="predicted"/>
<reference evidence="2 3" key="1">
    <citation type="journal article" date="2013" name="Mar. Genomics">
        <title>Expression of sulfatases in Rhodopirellula baltica and the diversity of sulfatases in the genus Rhodopirellula.</title>
        <authorList>
            <person name="Wegner C.E."/>
            <person name="Richter-Heitmann T."/>
            <person name="Klindworth A."/>
            <person name="Klockow C."/>
            <person name="Richter M."/>
            <person name="Achstetter T."/>
            <person name="Glockner F.O."/>
            <person name="Harder J."/>
        </authorList>
    </citation>
    <scope>NUCLEOTIDE SEQUENCE [LARGE SCALE GENOMIC DNA]</scope>
    <source>
        <strain evidence="2 3">SM41</strain>
    </source>
</reference>
<feature type="compositionally biased region" description="Polar residues" evidence="1">
    <location>
        <begin position="1"/>
        <end position="29"/>
    </location>
</feature>
<accession>M5U3N6</accession>
<organism evidence="2 3">
    <name type="scientific">Rhodopirellula sallentina SM41</name>
    <dbReference type="NCBI Taxonomy" id="1263870"/>
    <lineage>
        <taxon>Bacteria</taxon>
        <taxon>Pseudomonadati</taxon>
        <taxon>Planctomycetota</taxon>
        <taxon>Planctomycetia</taxon>
        <taxon>Pirellulales</taxon>
        <taxon>Pirellulaceae</taxon>
        <taxon>Rhodopirellula</taxon>
    </lineage>
</organism>
<sequence length="156" mass="17758">MSSSRCRPNSTGSGSFPANTSLPSRNTANRKWFKGGCPRNENERTPGVRSRFFRAPTWNPVSTERERSNQRLNVLAVPFAHAWRRTSLPTVSSVRYQIASSRFRNVYAPLNLPNCAKYLVAANSHPNFTGGRKNPQRAPPPLHFTRPFWSLFWNLI</sequence>
<protein>
    <submittedName>
        <fullName evidence="2">Uncharacterized protein</fullName>
    </submittedName>
</protein>
<comment type="caution">
    <text evidence="2">The sequence shown here is derived from an EMBL/GenBank/DDBJ whole genome shotgun (WGS) entry which is preliminary data.</text>
</comment>
<feature type="region of interest" description="Disordered" evidence="1">
    <location>
        <begin position="1"/>
        <end position="47"/>
    </location>
</feature>
<dbReference type="Proteomes" id="UP000011885">
    <property type="component" value="Unassembled WGS sequence"/>
</dbReference>
<evidence type="ECO:0000313" key="2">
    <source>
        <dbReference type="EMBL" id="EMI55874.1"/>
    </source>
</evidence>
<dbReference type="AlphaFoldDB" id="M5U3N6"/>
<name>M5U3N6_9BACT</name>
<evidence type="ECO:0000256" key="1">
    <source>
        <dbReference type="SAM" id="MobiDB-lite"/>
    </source>
</evidence>